<dbReference type="KEGG" id="caa:Caka_2138"/>
<dbReference type="HOGENOM" id="CLU_132888_1_2_0"/>
<dbReference type="Gene3D" id="3.40.630.30">
    <property type="match status" value="1"/>
</dbReference>
<dbReference type="EMBL" id="CP001998">
    <property type="protein sequence ID" value="ADE55156.1"/>
    <property type="molecule type" value="Genomic_DNA"/>
</dbReference>
<dbReference type="OrthoDB" id="9793389at2"/>
<reference evidence="2 3" key="1">
    <citation type="journal article" date="2010" name="Stand. Genomic Sci.">
        <title>Complete genome sequence of Coraliomargarita akajimensis type strain (04OKA010-24).</title>
        <authorList>
            <person name="Mavromatis K."/>
            <person name="Abt B."/>
            <person name="Brambilla E."/>
            <person name="Lapidus A."/>
            <person name="Copeland A."/>
            <person name="Deshpande S."/>
            <person name="Nolan M."/>
            <person name="Lucas S."/>
            <person name="Tice H."/>
            <person name="Cheng J.F."/>
            <person name="Han C."/>
            <person name="Detter J.C."/>
            <person name="Woyke T."/>
            <person name="Goodwin L."/>
            <person name="Pitluck S."/>
            <person name="Held B."/>
            <person name="Brettin T."/>
            <person name="Tapia R."/>
            <person name="Ivanova N."/>
            <person name="Mikhailova N."/>
            <person name="Pati A."/>
            <person name="Liolios K."/>
            <person name="Chen A."/>
            <person name="Palaniappan K."/>
            <person name="Land M."/>
            <person name="Hauser L."/>
            <person name="Chang Y.J."/>
            <person name="Jeffries C.D."/>
            <person name="Rohde M."/>
            <person name="Goker M."/>
            <person name="Bristow J."/>
            <person name="Eisen J.A."/>
            <person name="Markowitz V."/>
            <person name="Hugenholtz P."/>
            <person name="Klenk H.P."/>
            <person name="Kyrpides N.C."/>
        </authorList>
    </citation>
    <scope>NUCLEOTIDE SEQUENCE [LARGE SCALE GENOMIC DNA]</scope>
    <source>
        <strain evidence="3">DSM 45221 / IAM 15411 / JCM 23193 / KCTC 12865</strain>
    </source>
</reference>
<dbReference type="PANTHER" id="PTHR31435">
    <property type="entry name" value="PROTEIN NATD1"/>
    <property type="match status" value="1"/>
</dbReference>
<keyword evidence="3" id="KW-1185">Reference proteome</keyword>
<dbReference type="InterPro" id="IPR016181">
    <property type="entry name" value="Acyl_CoA_acyltransferase"/>
</dbReference>
<dbReference type="PANTHER" id="PTHR31435:SF9">
    <property type="entry name" value="PROTEIN NATD1"/>
    <property type="match status" value="1"/>
</dbReference>
<dbReference type="SUPFAM" id="SSF55729">
    <property type="entry name" value="Acyl-CoA N-acyltransferases (Nat)"/>
    <property type="match status" value="1"/>
</dbReference>
<evidence type="ECO:0000259" key="1">
    <source>
        <dbReference type="PROSITE" id="PS51729"/>
    </source>
</evidence>
<gene>
    <name evidence="2" type="ordered locus">Caka_2138</name>
</gene>
<dbReference type="eggNOG" id="COG2388">
    <property type="taxonomic scope" value="Bacteria"/>
</dbReference>
<protein>
    <recommendedName>
        <fullName evidence="1">N-acetyltransferase domain-containing protein</fullName>
    </recommendedName>
</protein>
<dbReference type="RefSeq" id="WP_013043878.1">
    <property type="nucleotide sequence ID" value="NC_014008.1"/>
</dbReference>
<proteinExistence type="predicted"/>
<organism evidence="2 3">
    <name type="scientific">Coraliomargarita akajimensis (strain DSM 45221 / IAM 15411 / JCM 23193 / KCTC 12865 / 04OKA010-24)</name>
    <dbReference type="NCBI Taxonomy" id="583355"/>
    <lineage>
        <taxon>Bacteria</taxon>
        <taxon>Pseudomonadati</taxon>
        <taxon>Verrucomicrobiota</taxon>
        <taxon>Opitutia</taxon>
        <taxon>Puniceicoccales</taxon>
        <taxon>Coraliomargaritaceae</taxon>
        <taxon>Coraliomargarita</taxon>
    </lineage>
</organism>
<dbReference type="PROSITE" id="PS51729">
    <property type="entry name" value="GNAT_YJDJ"/>
    <property type="match status" value="1"/>
</dbReference>
<dbReference type="InterPro" id="IPR031165">
    <property type="entry name" value="GNAT_YJDJ"/>
</dbReference>
<sequence>MSSQTLVRHNSDLKRFEYPTEEAPAVLEYHLEGQVMTMHRTFVPEALRGQQVAGKLAKTAFDHAKAQGYRVIPACSYIEVYAKRHSEAAELI</sequence>
<feature type="domain" description="N-acetyltransferase" evidence="1">
    <location>
        <begin position="8"/>
        <end position="92"/>
    </location>
</feature>
<dbReference type="AlphaFoldDB" id="D5ELZ6"/>
<dbReference type="Proteomes" id="UP000000925">
    <property type="component" value="Chromosome"/>
</dbReference>
<evidence type="ECO:0000313" key="2">
    <source>
        <dbReference type="EMBL" id="ADE55156.1"/>
    </source>
</evidence>
<dbReference type="Pfam" id="PF14542">
    <property type="entry name" value="Acetyltransf_CG"/>
    <property type="match status" value="1"/>
</dbReference>
<dbReference type="STRING" id="583355.Caka_2138"/>
<evidence type="ECO:0000313" key="3">
    <source>
        <dbReference type="Proteomes" id="UP000000925"/>
    </source>
</evidence>
<accession>D5ELZ6</accession>
<name>D5ELZ6_CORAD</name>
<dbReference type="InterPro" id="IPR045057">
    <property type="entry name" value="Gcn5-rel_NAT"/>
</dbReference>